<dbReference type="NCBIfam" id="TIGR00969">
    <property type="entry name" value="3a0106s02"/>
    <property type="match status" value="1"/>
</dbReference>
<comment type="subcellular location">
    <subcellularLocation>
        <location evidence="1">Cell inner membrane</location>
        <topology evidence="1">Multi-pass membrane protein</topology>
    </subcellularLocation>
</comment>
<evidence type="ECO:0000256" key="7">
    <source>
        <dbReference type="ARBA" id="ARBA00022989"/>
    </source>
</evidence>
<dbReference type="PROSITE" id="PS50928">
    <property type="entry name" value="ABC_TM1"/>
    <property type="match status" value="1"/>
</dbReference>
<keyword evidence="3" id="KW-0813">Transport</keyword>
<dbReference type="InterPro" id="IPR011866">
    <property type="entry name" value="CysW_permease"/>
</dbReference>
<dbReference type="Pfam" id="PF00528">
    <property type="entry name" value="BPD_transp_1"/>
    <property type="match status" value="1"/>
</dbReference>
<evidence type="ECO:0000256" key="1">
    <source>
        <dbReference type="ARBA" id="ARBA00004429"/>
    </source>
</evidence>
<organism evidence="14 15">
    <name type="scientific">Candidatus Schekmanbacteria bacterium RBG_16_38_11</name>
    <dbReference type="NCBI Taxonomy" id="1817880"/>
    <lineage>
        <taxon>Bacteria</taxon>
        <taxon>Candidatus Schekmaniibacteriota</taxon>
    </lineage>
</organism>
<comment type="caution">
    <text evidence="14">The sequence shown here is derived from an EMBL/GenBank/DDBJ whole genome shotgun (WGS) entry which is preliminary data.</text>
</comment>
<evidence type="ECO:0000313" key="14">
    <source>
        <dbReference type="EMBL" id="OGL47139.1"/>
    </source>
</evidence>
<feature type="transmembrane region" description="Helical" evidence="12">
    <location>
        <begin position="96"/>
        <end position="117"/>
    </location>
</feature>
<evidence type="ECO:0000256" key="6">
    <source>
        <dbReference type="ARBA" id="ARBA00022692"/>
    </source>
</evidence>
<dbReference type="PANTHER" id="PTHR30406">
    <property type="entry name" value="SULFATE TRANSPORT SYSTEM PERMEASE PROTEIN"/>
    <property type="match status" value="1"/>
</dbReference>
<evidence type="ECO:0000256" key="12">
    <source>
        <dbReference type="SAM" id="Phobius"/>
    </source>
</evidence>
<name>A0A1F7S030_9BACT</name>
<evidence type="ECO:0000256" key="3">
    <source>
        <dbReference type="ARBA" id="ARBA00022448"/>
    </source>
</evidence>
<dbReference type="EMBL" id="MGDF01000016">
    <property type="protein sequence ID" value="OGL47139.1"/>
    <property type="molecule type" value="Genomic_DNA"/>
</dbReference>
<dbReference type="Gene3D" id="1.10.3720.10">
    <property type="entry name" value="MetI-like"/>
    <property type="match status" value="1"/>
</dbReference>
<dbReference type="CDD" id="cd06261">
    <property type="entry name" value="TM_PBP2"/>
    <property type="match status" value="1"/>
</dbReference>
<evidence type="ECO:0000256" key="2">
    <source>
        <dbReference type="ARBA" id="ARBA00011779"/>
    </source>
</evidence>
<keyword evidence="7 12" id="KW-1133">Transmembrane helix</keyword>
<evidence type="ECO:0000256" key="10">
    <source>
        <dbReference type="ARBA" id="ARBA00025323"/>
    </source>
</evidence>
<dbReference type="InterPro" id="IPR035906">
    <property type="entry name" value="MetI-like_sf"/>
</dbReference>
<feature type="transmembrane region" description="Helical" evidence="12">
    <location>
        <begin position="60"/>
        <end position="84"/>
    </location>
</feature>
<feature type="transmembrane region" description="Helical" evidence="12">
    <location>
        <begin position="243"/>
        <end position="263"/>
    </location>
</feature>
<evidence type="ECO:0000256" key="9">
    <source>
        <dbReference type="ARBA" id="ARBA00023136"/>
    </source>
</evidence>
<keyword evidence="8" id="KW-0764">Sulfate transport</keyword>
<feature type="domain" description="ABC transmembrane type-1" evidence="13">
    <location>
        <begin position="61"/>
        <end position="268"/>
    </location>
</feature>
<accession>A0A1F7S030</accession>
<dbReference type="NCBIfam" id="TIGR02140">
    <property type="entry name" value="permease_CysW"/>
    <property type="match status" value="1"/>
</dbReference>
<evidence type="ECO:0000313" key="15">
    <source>
        <dbReference type="Proteomes" id="UP000178435"/>
    </source>
</evidence>
<comment type="subunit">
    <text evidence="2">The complex is composed of two ATP-binding proteins (CysA), two transmembrane proteins (CysT and CysW) and a solute-binding protein (CysP).</text>
</comment>
<keyword evidence="9 12" id="KW-0472">Membrane</keyword>
<proteinExistence type="predicted"/>
<dbReference type="FunFam" id="1.10.3720.10:FF:000015">
    <property type="entry name" value="Sulfate ABC transporter, permease CysW"/>
    <property type="match status" value="1"/>
</dbReference>
<gene>
    <name evidence="14" type="ORF">A2149_04995</name>
</gene>
<dbReference type="Proteomes" id="UP000178435">
    <property type="component" value="Unassembled WGS sequence"/>
</dbReference>
<evidence type="ECO:0000256" key="11">
    <source>
        <dbReference type="ARBA" id="ARBA00067681"/>
    </source>
</evidence>
<protein>
    <recommendedName>
        <fullName evidence="11">Sulfate transport system permease protein CysW</fullName>
    </recommendedName>
</protein>
<dbReference type="InterPro" id="IPR005667">
    <property type="entry name" value="Sulph_transpt2"/>
</dbReference>
<dbReference type="GO" id="GO:0005886">
    <property type="term" value="C:plasma membrane"/>
    <property type="evidence" value="ECO:0007669"/>
    <property type="project" value="UniProtKB-SubCell"/>
</dbReference>
<comment type="function">
    <text evidence="10">Part of the ABC transporter complex CysAWTP (TC 3.A.1.6.1) involved in sulfate/thiosulfate import. Probably responsible for the translocation of the substrate across the membrane.</text>
</comment>
<reference evidence="14 15" key="1">
    <citation type="journal article" date="2016" name="Nat. Commun.">
        <title>Thousands of microbial genomes shed light on interconnected biogeochemical processes in an aquifer system.</title>
        <authorList>
            <person name="Anantharaman K."/>
            <person name="Brown C.T."/>
            <person name="Hug L.A."/>
            <person name="Sharon I."/>
            <person name="Castelle C.J."/>
            <person name="Probst A.J."/>
            <person name="Thomas B.C."/>
            <person name="Singh A."/>
            <person name="Wilkins M.J."/>
            <person name="Karaoz U."/>
            <person name="Brodie E.L."/>
            <person name="Williams K.H."/>
            <person name="Hubbard S.S."/>
            <person name="Banfield J.F."/>
        </authorList>
    </citation>
    <scope>NUCLEOTIDE SEQUENCE [LARGE SCALE GENOMIC DNA]</scope>
</reference>
<sequence length="277" mass="30121">MAVQRPLSEPLPVRLMLTGIVIIFLGLFLFVPLASVFAQALEKGVNAYFSAISESDAFSAIKLTAITALISVPLNLIFGVAAAWAIAKFDFIGKSLLVTLIDLPFSVSPVISGLIYVLLFGLQGWLGPWLEAHQFKIIFAVPGIVLATIFVTFPFVARELIPLMQSQGKEEEEAALVLGASGFQTFFKVTLPNIRWGILYGVILCNARAMGEFGAVSVVSGHIRGFTNTVPLHVEILYNEYNYVAAFAMASLLALLALLTLVVKSLVEWKVREEVSN</sequence>
<dbReference type="SUPFAM" id="SSF161098">
    <property type="entry name" value="MetI-like"/>
    <property type="match status" value="1"/>
</dbReference>
<dbReference type="InterPro" id="IPR000515">
    <property type="entry name" value="MetI-like"/>
</dbReference>
<evidence type="ECO:0000256" key="4">
    <source>
        <dbReference type="ARBA" id="ARBA00022475"/>
    </source>
</evidence>
<keyword evidence="6 12" id="KW-0812">Transmembrane</keyword>
<dbReference type="PANTHER" id="PTHR30406:SF1">
    <property type="entry name" value="SULFATE TRANSPORT SYSTEM PERMEASE PROTEIN CYSW"/>
    <property type="match status" value="1"/>
</dbReference>
<keyword evidence="5" id="KW-0997">Cell inner membrane</keyword>
<dbReference type="GO" id="GO:0015419">
    <property type="term" value="F:ABC-type sulfate transporter activity"/>
    <property type="evidence" value="ECO:0007669"/>
    <property type="project" value="InterPro"/>
</dbReference>
<evidence type="ECO:0000256" key="8">
    <source>
        <dbReference type="ARBA" id="ARBA00023032"/>
    </source>
</evidence>
<evidence type="ECO:0000259" key="13">
    <source>
        <dbReference type="PROSITE" id="PS50928"/>
    </source>
</evidence>
<dbReference type="AlphaFoldDB" id="A0A1F7S030"/>
<feature type="transmembrane region" description="Helical" evidence="12">
    <location>
        <begin position="137"/>
        <end position="157"/>
    </location>
</feature>
<keyword evidence="4" id="KW-1003">Cell membrane</keyword>
<evidence type="ECO:0000256" key="5">
    <source>
        <dbReference type="ARBA" id="ARBA00022519"/>
    </source>
</evidence>
<feature type="transmembrane region" description="Helical" evidence="12">
    <location>
        <begin position="15"/>
        <end position="40"/>
    </location>
</feature>